<evidence type="ECO:0000256" key="2">
    <source>
        <dbReference type="ARBA" id="ARBA00022801"/>
    </source>
</evidence>
<keyword evidence="8" id="KW-1185">Reference proteome</keyword>
<feature type="compositionally biased region" description="Low complexity" evidence="5">
    <location>
        <begin position="832"/>
        <end position="842"/>
    </location>
</feature>
<dbReference type="PANTHER" id="PTHR43788:SF8">
    <property type="entry name" value="DNA-BINDING PROTEIN SMUBP-2"/>
    <property type="match status" value="1"/>
</dbReference>
<dbReference type="InterPro" id="IPR027417">
    <property type="entry name" value="P-loop_NTPase"/>
</dbReference>
<gene>
    <name evidence="7" type="ORF">TRAPUB_4043</name>
</gene>
<dbReference type="SUPFAM" id="SSF52540">
    <property type="entry name" value="P-loop containing nucleoside triphosphate hydrolases"/>
    <property type="match status" value="1"/>
</dbReference>
<dbReference type="Pfam" id="PF13604">
    <property type="entry name" value="AAA_30"/>
    <property type="match status" value="1"/>
</dbReference>
<dbReference type="PANTHER" id="PTHR43788">
    <property type="entry name" value="DNA2/NAM7 HELICASE FAMILY MEMBER"/>
    <property type="match status" value="1"/>
</dbReference>
<dbReference type="InterPro" id="IPR047187">
    <property type="entry name" value="SF1_C_Upf1"/>
</dbReference>
<dbReference type="STRING" id="154538.A0A1M2VC46"/>
<feature type="domain" description="DNA2/NAM7 helicase-like C-terminal" evidence="6">
    <location>
        <begin position="562"/>
        <end position="719"/>
    </location>
</feature>
<dbReference type="Gene3D" id="3.40.50.300">
    <property type="entry name" value="P-loop containing nucleotide triphosphate hydrolases"/>
    <property type="match status" value="2"/>
</dbReference>
<evidence type="ECO:0000256" key="5">
    <source>
        <dbReference type="SAM" id="MobiDB-lite"/>
    </source>
</evidence>
<evidence type="ECO:0000313" key="7">
    <source>
        <dbReference type="EMBL" id="OJT05158.1"/>
    </source>
</evidence>
<organism evidence="7 8">
    <name type="scientific">Trametes pubescens</name>
    <name type="common">White-rot fungus</name>
    <dbReference type="NCBI Taxonomy" id="154538"/>
    <lineage>
        <taxon>Eukaryota</taxon>
        <taxon>Fungi</taxon>
        <taxon>Dikarya</taxon>
        <taxon>Basidiomycota</taxon>
        <taxon>Agaricomycotina</taxon>
        <taxon>Agaricomycetes</taxon>
        <taxon>Polyporales</taxon>
        <taxon>Polyporaceae</taxon>
        <taxon>Trametes</taxon>
    </lineage>
</organism>
<feature type="region of interest" description="Disordered" evidence="5">
    <location>
        <begin position="828"/>
        <end position="847"/>
    </location>
</feature>
<dbReference type="AlphaFoldDB" id="A0A1M2VC46"/>
<evidence type="ECO:0000313" key="8">
    <source>
        <dbReference type="Proteomes" id="UP000184267"/>
    </source>
</evidence>
<dbReference type="EMBL" id="MNAD01001481">
    <property type="protein sequence ID" value="OJT05158.1"/>
    <property type="molecule type" value="Genomic_DNA"/>
</dbReference>
<dbReference type="InterPro" id="IPR041679">
    <property type="entry name" value="DNA2/NAM7-like_C"/>
</dbReference>
<dbReference type="InterPro" id="IPR050534">
    <property type="entry name" value="Coronavir_polyprotein_1ab"/>
</dbReference>
<dbReference type="GO" id="GO:0005524">
    <property type="term" value="F:ATP binding"/>
    <property type="evidence" value="ECO:0007669"/>
    <property type="project" value="UniProtKB-KW"/>
</dbReference>
<keyword evidence="1" id="KW-0547">Nucleotide-binding</keyword>
<comment type="caution">
    <text evidence="7">The sequence shown here is derived from an EMBL/GenBank/DDBJ whole genome shotgun (WGS) entry which is preliminary data.</text>
</comment>
<keyword evidence="2" id="KW-0378">Hydrolase</keyword>
<accession>A0A1M2VC46</accession>
<sequence>MQTGILHQNLLPHFLYNRRIHLHCLVARQLGFLTEHLSDNAVPVCGVSVWLSKDHGGLDGIAFATTTDVFYANFACAGQELSHGKSNLARVLDGSLCALVGFGMPRLALHLHRRCGLHVEGVELSTLFTFKNKKFQTAADFTSKHIHPDANRSRIYAVWYGNDVEDVCLCAWLSAVLGTDSFKEVQCAAKVDTRNLPDSHLACLSRLLLNVELLEGERPTEMENDFDGVDINADGQLAVRNSRFNTRVRKSKQTSIIMETSHGQSIFGRAVHAEGKQTGVAVMGGNFRRNIERIRVIGHEELTSSEIARDEFVLLLFQGIIPSLVDSLYIHMLWFATENASPRGHPSCPSAIPPLGPKFSQLNPSQKQVVAAMLAKDEPLVIVHGPPGTGKTTTIVAALHVWEREWSSAWVIVQSNVGVQNIADTLLKYAINFKLLISKEFYVRWHEHLYEKLEGRFVRSDELFADAVDVERMLGSSSVILCPISMLSNPAIDNCGIFPLIPVEPLIVDEASQIDTFEFMHLFHKFHRLEKVCMFGDPQQLPPYRKETAPQMKTIYDIKHLKASAYFLDTQYRMPVPLGQFISEYVYDKKLLSVHPIVDFSAVRFVDVRKGQEERVGSSWKNTEEVRAVVNIVKNYYKTRDFCIITPYDTQRGEIARQLKAESLQWNKVFNVNSFQGHEAQYIVISIVRTTAPGFLRSHNRTNVMLTRCKHGLVLVSKRDFLIGPGRTTLLGELAQRWYRSAQRPNDVWINALELLDGGTSLPGVPGVSGRPAVMAALRPIPSAPFHWPMRSASAASLAGNAGSVSLSRDCSWATVAKSNLTATRSTELQIGSSSSGRVTPSSVPPSLRPSTGILTWGAIPSPYSSGSSPVVGPPLMLLSAGSWLERNRAHTASVPTMLGFWRASQTPFLAAECQNTAPKLQFDVERDFPSLAPSRGCMPQVLPQAALQGQWRRGSEACRL</sequence>
<evidence type="ECO:0000256" key="4">
    <source>
        <dbReference type="ARBA" id="ARBA00022840"/>
    </source>
</evidence>
<dbReference type="Proteomes" id="UP000184267">
    <property type="component" value="Unassembled WGS sequence"/>
</dbReference>
<dbReference type="OrthoDB" id="6513042at2759"/>
<name>A0A1M2VC46_TRAPU</name>
<dbReference type="Pfam" id="PF13087">
    <property type="entry name" value="AAA_12"/>
    <property type="match status" value="1"/>
</dbReference>
<dbReference type="GO" id="GO:0043139">
    <property type="term" value="F:5'-3' DNA helicase activity"/>
    <property type="evidence" value="ECO:0007669"/>
    <property type="project" value="TreeGrafter"/>
</dbReference>
<dbReference type="CDD" id="cd18808">
    <property type="entry name" value="SF1_C_Upf1"/>
    <property type="match status" value="1"/>
</dbReference>
<evidence type="ECO:0000256" key="3">
    <source>
        <dbReference type="ARBA" id="ARBA00022806"/>
    </source>
</evidence>
<dbReference type="OMA" id="ERPTEME"/>
<proteinExistence type="predicted"/>
<protein>
    <submittedName>
        <fullName evidence="7">Regulator of nonsense transcripts 1-like protein</fullName>
    </submittedName>
</protein>
<dbReference type="GO" id="GO:0016787">
    <property type="term" value="F:hydrolase activity"/>
    <property type="evidence" value="ECO:0007669"/>
    <property type="project" value="UniProtKB-KW"/>
</dbReference>
<dbReference type="CDD" id="cd17934">
    <property type="entry name" value="DEXXQc_Upf1-like"/>
    <property type="match status" value="1"/>
</dbReference>
<keyword evidence="3" id="KW-0347">Helicase</keyword>
<reference evidence="7 8" key="1">
    <citation type="submission" date="2016-10" db="EMBL/GenBank/DDBJ databases">
        <title>Genome sequence of the basidiomycete white-rot fungus Trametes pubescens.</title>
        <authorList>
            <person name="Makela M.R."/>
            <person name="Granchi Z."/>
            <person name="Peng M."/>
            <person name="De Vries R.P."/>
            <person name="Grigoriev I."/>
            <person name="Riley R."/>
            <person name="Hilden K."/>
        </authorList>
    </citation>
    <scope>NUCLEOTIDE SEQUENCE [LARGE SCALE GENOMIC DNA]</scope>
    <source>
        <strain evidence="7 8">FBCC735</strain>
    </source>
</reference>
<evidence type="ECO:0000259" key="6">
    <source>
        <dbReference type="Pfam" id="PF13087"/>
    </source>
</evidence>
<keyword evidence="4" id="KW-0067">ATP-binding</keyword>
<evidence type="ECO:0000256" key="1">
    <source>
        <dbReference type="ARBA" id="ARBA00022741"/>
    </source>
</evidence>